<dbReference type="SUPFAM" id="SSF55200">
    <property type="entry name" value="Translation initiation factor IF3, C-terminal domain"/>
    <property type="match status" value="1"/>
</dbReference>
<dbReference type="NCBIfam" id="TIGR00168">
    <property type="entry name" value="infC"/>
    <property type="match status" value="1"/>
</dbReference>
<dbReference type="FunFam" id="3.10.20.80:FF:000001">
    <property type="entry name" value="Translation initiation factor IF-3"/>
    <property type="match status" value="1"/>
</dbReference>
<evidence type="ECO:0000313" key="10">
    <source>
        <dbReference type="Proteomes" id="UP000177187"/>
    </source>
</evidence>
<gene>
    <name evidence="4" type="primary">infC</name>
    <name evidence="9" type="ORF">A2Y64_09170</name>
</gene>
<keyword evidence="2 4" id="KW-0396">Initiation factor</keyword>
<comment type="caution">
    <text evidence="9">The sequence shown here is derived from an EMBL/GenBank/DDBJ whole genome shotgun (WGS) entry which is preliminary data.</text>
</comment>
<dbReference type="EMBL" id="MFAF01000047">
    <property type="protein sequence ID" value="OGD78142.1"/>
    <property type="molecule type" value="Genomic_DNA"/>
</dbReference>
<dbReference type="PROSITE" id="PS00938">
    <property type="entry name" value="IF3"/>
    <property type="match status" value="1"/>
</dbReference>
<keyword evidence="4" id="KW-0963">Cytoplasm</keyword>
<evidence type="ECO:0000259" key="8">
    <source>
        <dbReference type="Pfam" id="PF05198"/>
    </source>
</evidence>
<evidence type="ECO:0000259" key="7">
    <source>
        <dbReference type="Pfam" id="PF00707"/>
    </source>
</evidence>
<dbReference type="InterPro" id="IPR019815">
    <property type="entry name" value="Translation_initiation_fac_3_C"/>
</dbReference>
<dbReference type="PANTHER" id="PTHR10938">
    <property type="entry name" value="TRANSLATION INITIATION FACTOR IF-3"/>
    <property type="match status" value="1"/>
</dbReference>
<evidence type="ECO:0000256" key="4">
    <source>
        <dbReference type="HAMAP-Rule" id="MF_00080"/>
    </source>
</evidence>
<evidence type="ECO:0000256" key="2">
    <source>
        <dbReference type="ARBA" id="ARBA00022540"/>
    </source>
</evidence>
<comment type="subcellular location">
    <subcellularLocation>
        <location evidence="4 6">Cytoplasm</location>
    </subcellularLocation>
</comment>
<proteinExistence type="inferred from homology"/>
<dbReference type="HAMAP" id="MF_00080">
    <property type="entry name" value="IF_3"/>
    <property type="match status" value="1"/>
</dbReference>
<accession>A0A1F5FF01</accession>
<dbReference type="InterPro" id="IPR036787">
    <property type="entry name" value="T_IF-3_N_sf"/>
</dbReference>
<organism evidence="9 10">
    <name type="scientific">Candidatus Coatesbacteria bacterium RBG_13_66_14</name>
    <dbReference type="NCBI Taxonomy" id="1817816"/>
    <lineage>
        <taxon>Bacteria</taxon>
        <taxon>Candidatus Coatesiibacteriota</taxon>
    </lineage>
</organism>
<dbReference type="InterPro" id="IPR001288">
    <property type="entry name" value="Translation_initiation_fac_3"/>
</dbReference>
<keyword evidence="3 4" id="KW-0648">Protein biosynthesis</keyword>
<sequence length="178" mass="20749">MVKDQSRVNERIRVREVRVVDEEGTQVGVMRTLDALDLARSKGLDLVEVAPNGRPPVCRIMNYGKYLYQQSKREHAARKKQRNFSVKEIKLRPKTGEHDFTFKLRHIEEFLEKLNKVKVTILFRGRERTHPEIGEKILARIAEYFGERVVVEQPARFEGRNMTMVLLPGETFKEAAKS</sequence>
<evidence type="ECO:0000256" key="3">
    <source>
        <dbReference type="ARBA" id="ARBA00022917"/>
    </source>
</evidence>
<dbReference type="InterPro" id="IPR019814">
    <property type="entry name" value="Translation_initiation_fac_3_N"/>
</dbReference>
<reference evidence="9 10" key="1">
    <citation type="journal article" date="2016" name="Nat. Commun.">
        <title>Thousands of microbial genomes shed light on interconnected biogeochemical processes in an aquifer system.</title>
        <authorList>
            <person name="Anantharaman K."/>
            <person name="Brown C.T."/>
            <person name="Hug L.A."/>
            <person name="Sharon I."/>
            <person name="Castelle C.J."/>
            <person name="Probst A.J."/>
            <person name="Thomas B.C."/>
            <person name="Singh A."/>
            <person name="Wilkins M.J."/>
            <person name="Karaoz U."/>
            <person name="Brodie E.L."/>
            <person name="Williams K.H."/>
            <person name="Hubbard S.S."/>
            <person name="Banfield J.F."/>
        </authorList>
    </citation>
    <scope>NUCLEOTIDE SEQUENCE [LARGE SCALE GENOMIC DNA]</scope>
</reference>
<dbReference type="GO" id="GO:0032790">
    <property type="term" value="P:ribosome disassembly"/>
    <property type="evidence" value="ECO:0007669"/>
    <property type="project" value="TreeGrafter"/>
</dbReference>
<protein>
    <recommendedName>
        <fullName evidence="4 5">Translation initiation factor IF-3</fullName>
    </recommendedName>
</protein>
<dbReference type="GO" id="GO:0003743">
    <property type="term" value="F:translation initiation factor activity"/>
    <property type="evidence" value="ECO:0007669"/>
    <property type="project" value="UniProtKB-UniRule"/>
</dbReference>
<dbReference type="SUPFAM" id="SSF54364">
    <property type="entry name" value="Translation initiation factor IF3, N-terminal domain"/>
    <property type="match status" value="1"/>
</dbReference>
<comment type="function">
    <text evidence="4 6">IF-3 binds to the 30S ribosomal subunit and shifts the equilibrium between 70S ribosomes and their 50S and 30S subunits in favor of the free subunits, thus enhancing the availability of 30S subunits on which protein synthesis initiation begins.</text>
</comment>
<comment type="similarity">
    <text evidence="1 4 6">Belongs to the IF-3 family.</text>
</comment>
<dbReference type="PANTHER" id="PTHR10938:SF0">
    <property type="entry name" value="TRANSLATION INITIATION FACTOR IF-3, MITOCHONDRIAL"/>
    <property type="match status" value="1"/>
</dbReference>
<dbReference type="FunFam" id="3.30.110.10:FF:000001">
    <property type="entry name" value="Translation initiation factor IF-3"/>
    <property type="match status" value="1"/>
</dbReference>
<comment type="subunit">
    <text evidence="4 6">Monomer.</text>
</comment>
<dbReference type="STRING" id="1817816.A2Y64_09170"/>
<dbReference type="GO" id="GO:0005829">
    <property type="term" value="C:cytosol"/>
    <property type="evidence" value="ECO:0007669"/>
    <property type="project" value="TreeGrafter"/>
</dbReference>
<dbReference type="AlphaFoldDB" id="A0A1F5FF01"/>
<evidence type="ECO:0000256" key="5">
    <source>
        <dbReference type="NCBIfam" id="TIGR00168"/>
    </source>
</evidence>
<evidence type="ECO:0000256" key="1">
    <source>
        <dbReference type="ARBA" id="ARBA00005439"/>
    </source>
</evidence>
<dbReference type="Gene3D" id="3.10.20.80">
    <property type="entry name" value="Translation initiation factor 3 (IF-3), N-terminal domain"/>
    <property type="match status" value="1"/>
</dbReference>
<name>A0A1F5FF01_9BACT</name>
<dbReference type="Pfam" id="PF05198">
    <property type="entry name" value="IF3_N"/>
    <property type="match status" value="1"/>
</dbReference>
<dbReference type="GO" id="GO:0016020">
    <property type="term" value="C:membrane"/>
    <property type="evidence" value="ECO:0007669"/>
    <property type="project" value="TreeGrafter"/>
</dbReference>
<feature type="domain" description="Translation initiation factor 3 N-terminal" evidence="8">
    <location>
        <begin position="8"/>
        <end position="76"/>
    </location>
</feature>
<dbReference type="Gene3D" id="3.30.110.10">
    <property type="entry name" value="Translation initiation factor 3 (IF-3), C-terminal domain"/>
    <property type="match status" value="1"/>
</dbReference>
<dbReference type="InterPro" id="IPR019813">
    <property type="entry name" value="Translation_initiation_fac3_CS"/>
</dbReference>
<evidence type="ECO:0000256" key="6">
    <source>
        <dbReference type="RuleBase" id="RU000646"/>
    </source>
</evidence>
<dbReference type="GO" id="GO:0043022">
    <property type="term" value="F:ribosome binding"/>
    <property type="evidence" value="ECO:0007669"/>
    <property type="project" value="UniProtKB-ARBA"/>
</dbReference>
<dbReference type="InterPro" id="IPR036788">
    <property type="entry name" value="T_IF-3_C_sf"/>
</dbReference>
<feature type="domain" description="Translation initiation factor 3 C-terminal" evidence="7">
    <location>
        <begin position="85"/>
        <end position="168"/>
    </location>
</feature>
<evidence type="ECO:0000313" key="9">
    <source>
        <dbReference type="EMBL" id="OGD78142.1"/>
    </source>
</evidence>
<dbReference type="Proteomes" id="UP000177187">
    <property type="component" value="Unassembled WGS sequence"/>
</dbReference>
<dbReference type="Pfam" id="PF00707">
    <property type="entry name" value="IF3_C"/>
    <property type="match status" value="1"/>
</dbReference>